<dbReference type="Gene3D" id="3.20.20.80">
    <property type="entry name" value="Glycosidases"/>
    <property type="match status" value="1"/>
</dbReference>
<dbReference type="PANTHER" id="PTHR43405:SF1">
    <property type="entry name" value="GLYCOSYL HYDROLASE DIGH"/>
    <property type="match status" value="1"/>
</dbReference>
<evidence type="ECO:0000256" key="1">
    <source>
        <dbReference type="ARBA" id="ARBA00022729"/>
    </source>
</evidence>
<accession>A0A1M5G451</accession>
<dbReference type="PROSITE" id="PS51257">
    <property type="entry name" value="PROKAR_LIPOPROTEIN"/>
    <property type="match status" value="1"/>
</dbReference>
<reference evidence="4 5" key="1">
    <citation type="submission" date="2016-11" db="EMBL/GenBank/DDBJ databases">
        <authorList>
            <person name="Jaros S."/>
            <person name="Januszkiewicz K."/>
            <person name="Wedrychowicz H."/>
        </authorList>
    </citation>
    <scope>NUCLEOTIDE SEQUENCE [LARGE SCALE GENOMIC DNA]</scope>
    <source>
        <strain evidence="4 5">DSM 26910</strain>
    </source>
</reference>
<name>A0A1M5G451_9BACT</name>
<sequence>MKNSATFVLLISIALFSGCMHKTEETKTPASIDKPSMIWFDAEANFQRFSYPDSIDYYLEKIKNIGFTDAIIDIRPITGEVLYKSDYAPQMTEWKGFERTDFDYLGHFIKKAHELGLRVHASMNTFVGGHNYFDRGQVYANHPEWATMVYTPTEGIVSIMSQKKKYSAMINPINTDFQKHILNVFREVVSKYPDLDGIILDRVRYDGIMADFSDFTRHKFEEYLGEKIQNFPEDIYEWKTDENGKSNYVPGKYFKKWIEWRAMNIYNFMSLAAKTVKEVNPEISFGTYTGAWYPSYFEVGVNWASNQYDVSKDFDWATPEYKNYGYAEVLDLFTVGNYYTDITMDEYLQNNNLVKNETDSKAARGTWYCVEGSCEKIKEILNGHPFYGGILVDQFYDNPQQLSRSIAMNFQASDGLMMFDIVHVIQKNLWKEVEDGFKMAADPDFFKTEANKK</sequence>
<dbReference type="PANTHER" id="PTHR43405">
    <property type="entry name" value="GLYCOSYL HYDROLASE DIGH"/>
    <property type="match status" value="1"/>
</dbReference>
<evidence type="ECO:0000313" key="4">
    <source>
        <dbReference type="EMBL" id="SHF98580.1"/>
    </source>
</evidence>
<evidence type="ECO:0000259" key="3">
    <source>
        <dbReference type="Pfam" id="PF16373"/>
    </source>
</evidence>
<keyword evidence="5" id="KW-1185">Reference proteome</keyword>
<dbReference type="InterPro" id="IPR052177">
    <property type="entry name" value="Divisome_Glycosyl_Hydrolase"/>
</dbReference>
<feature type="domain" description="DUF4985" evidence="3">
    <location>
        <begin position="312"/>
        <end position="434"/>
    </location>
</feature>
<evidence type="ECO:0000313" key="5">
    <source>
        <dbReference type="Proteomes" id="UP000184164"/>
    </source>
</evidence>
<gene>
    <name evidence="4" type="ORF">SAMN05444274_1174</name>
</gene>
<dbReference type="STRING" id="1484053.SAMN05444274_1174"/>
<dbReference type="RefSeq" id="WP_073003511.1">
    <property type="nucleotide sequence ID" value="NZ_FQUM01000017.1"/>
</dbReference>
<keyword evidence="4" id="KW-0378">Hydrolase</keyword>
<dbReference type="AlphaFoldDB" id="A0A1M5G451"/>
<feature type="domain" description="Glycosyl hydrolase-like 10" evidence="2">
    <location>
        <begin position="53"/>
        <end position="289"/>
    </location>
</feature>
<evidence type="ECO:0000259" key="2">
    <source>
        <dbReference type="Pfam" id="PF02638"/>
    </source>
</evidence>
<keyword evidence="1" id="KW-0732">Signal</keyword>
<organism evidence="4 5">
    <name type="scientific">Mariniphaga anaerophila</name>
    <dbReference type="NCBI Taxonomy" id="1484053"/>
    <lineage>
        <taxon>Bacteria</taxon>
        <taxon>Pseudomonadati</taxon>
        <taxon>Bacteroidota</taxon>
        <taxon>Bacteroidia</taxon>
        <taxon>Marinilabiliales</taxon>
        <taxon>Prolixibacteraceae</taxon>
        <taxon>Mariniphaga</taxon>
    </lineage>
</organism>
<dbReference type="InterPro" id="IPR003790">
    <property type="entry name" value="GHL10"/>
</dbReference>
<dbReference type="EMBL" id="FQUM01000017">
    <property type="protein sequence ID" value="SHF98580.1"/>
    <property type="molecule type" value="Genomic_DNA"/>
</dbReference>
<dbReference type="InterPro" id="IPR017853">
    <property type="entry name" value="GH"/>
</dbReference>
<dbReference type="Pfam" id="PF16373">
    <property type="entry name" value="DUF4985"/>
    <property type="match status" value="1"/>
</dbReference>
<dbReference type="GO" id="GO:0016787">
    <property type="term" value="F:hydrolase activity"/>
    <property type="evidence" value="ECO:0007669"/>
    <property type="project" value="UniProtKB-KW"/>
</dbReference>
<dbReference type="SUPFAM" id="SSF51445">
    <property type="entry name" value="(Trans)glycosidases"/>
    <property type="match status" value="1"/>
</dbReference>
<dbReference type="Proteomes" id="UP000184164">
    <property type="component" value="Unassembled WGS sequence"/>
</dbReference>
<protein>
    <submittedName>
        <fullName evidence="4">Glycosyl hydrolase-like 10</fullName>
    </submittedName>
</protein>
<proteinExistence type="predicted"/>
<dbReference type="InterPro" id="IPR032280">
    <property type="entry name" value="DUF4985"/>
</dbReference>
<dbReference type="Pfam" id="PF02638">
    <property type="entry name" value="GHL10"/>
    <property type="match status" value="1"/>
</dbReference>